<comment type="subcellular location">
    <subcellularLocation>
        <location evidence="1">Membrane</location>
        <topology evidence="1">Multi-pass membrane protein</topology>
    </subcellularLocation>
</comment>
<evidence type="ECO:0000313" key="7">
    <source>
        <dbReference type="EMBL" id="WFN55359.1"/>
    </source>
</evidence>
<sequence length="152" mass="16425">MAWLALENGYGYWLSLGGLLLAAEMLGASGYLLWSGIAALLTGVITWCLPLNATWQCLLFATLTVAAALCWWLWLRQRSGIHTGPLLNQRTQLLIGQHGVVTEAINNGIGRVSIADSTWRAESNDALAVGTQVEIIAVIGITLQVRPLRATK</sequence>
<dbReference type="InterPro" id="IPR052165">
    <property type="entry name" value="Membrane_assoc_protease"/>
</dbReference>
<dbReference type="Pfam" id="PF01957">
    <property type="entry name" value="NfeD"/>
    <property type="match status" value="1"/>
</dbReference>
<evidence type="ECO:0000256" key="2">
    <source>
        <dbReference type="ARBA" id="ARBA00022692"/>
    </source>
</evidence>
<dbReference type="InterPro" id="IPR002810">
    <property type="entry name" value="NfeD-like_C"/>
</dbReference>
<evidence type="ECO:0000256" key="4">
    <source>
        <dbReference type="ARBA" id="ARBA00023136"/>
    </source>
</evidence>
<dbReference type="InterPro" id="IPR012340">
    <property type="entry name" value="NA-bd_OB-fold"/>
</dbReference>
<dbReference type="SUPFAM" id="SSF141322">
    <property type="entry name" value="NfeD domain-like"/>
    <property type="match status" value="1"/>
</dbReference>
<keyword evidence="2 5" id="KW-0812">Transmembrane</keyword>
<gene>
    <name evidence="7" type="ORF">O1Q98_17390</name>
</gene>
<dbReference type="PANTHER" id="PTHR33507:SF3">
    <property type="entry name" value="INNER MEMBRANE PROTEIN YBBJ"/>
    <property type="match status" value="1"/>
</dbReference>
<evidence type="ECO:0000256" key="1">
    <source>
        <dbReference type="ARBA" id="ARBA00004141"/>
    </source>
</evidence>
<keyword evidence="8" id="KW-1185">Reference proteome</keyword>
<name>A0ABY8G626_9GAMM</name>
<proteinExistence type="predicted"/>
<dbReference type="RefSeq" id="WP_125258731.1">
    <property type="nucleotide sequence ID" value="NZ_CP114280.1"/>
</dbReference>
<dbReference type="Proteomes" id="UP001219630">
    <property type="component" value="Chromosome"/>
</dbReference>
<accession>A0ABY8G626</accession>
<reference evidence="7 8" key="1">
    <citation type="submission" date="2022-12" db="EMBL/GenBank/DDBJ databases">
        <title>Complete genome sequencing of Dickeya lacustris type strain LMG30899.</title>
        <authorList>
            <person name="Dobhal S."/>
            <person name="Arizala D."/>
            <person name="Arif M."/>
        </authorList>
    </citation>
    <scope>NUCLEOTIDE SEQUENCE [LARGE SCALE GENOMIC DNA]</scope>
    <source>
        <strain evidence="7 8">LMG30899</strain>
    </source>
</reference>
<evidence type="ECO:0000259" key="6">
    <source>
        <dbReference type="Pfam" id="PF01957"/>
    </source>
</evidence>
<dbReference type="PANTHER" id="PTHR33507">
    <property type="entry name" value="INNER MEMBRANE PROTEIN YBBJ"/>
    <property type="match status" value="1"/>
</dbReference>
<feature type="domain" description="NfeD-like C-terminal" evidence="6">
    <location>
        <begin position="92"/>
        <end position="147"/>
    </location>
</feature>
<evidence type="ECO:0000313" key="8">
    <source>
        <dbReference type="Proteomes" id="UP001219630"/>
    </source>
</evidence>
<keyword evidence="3 5" id="KW-1133">Transmembrane helix</keyword>
<protein>
    <submittedName>
        <fullName evidence="7">NfeD family protein</fullName>
    </submittedName>
</protein>
<dbReference type="EMBL" id="CP114280">
    <property type="protein sequence ID" value="WFN55359.1"/>
    <property type="molecule type" value="Genomic_DNA"/>
</dbReference>
<dbReference type="Gene3D" id="2.40.50.140">
    <property type="entry name" value="Nucleic acid-binding proteins"/>
    <property type="match status" value="1"/>
</dbReference>
<keyword evidence="4 5" id="KW-0472">Membrane</keyword>
<feature type="transmembrane region" description="Helical" evidence="5">
    <location>
        <begin position="12"/>
        <end position="33"/>
    </location>
</feature>
<feature type="transmembrane region" description="Helical" evidence="5">
    <location>
        <begin position="53"/>
        <end position="75"/>
    </location>
</feature>
<evidence type="ECO:0000256" key="5">
    <source>
        <dbReference type="SAM" id="Phobius"/>
    </source>
</evidence>
<evidence type="ECO:0000256" key="3">
    <source>
        <dbReference type="ARBA" id="ARBA00022989"/>
    </source>
</evidence>
<organism evidence="7 8">
    <name type="scientific">Dickeya lacustris</name>
    <dbReference type="NCBI Taxonomy" id="2259638"/>
    <lineage>
        <taxon>Bacteria</taxon>
        <taxon>Pseudomonadati</taxon>
        <taxon>Pseudomonadota</taxon>
        <taxon>Gammaproteobacteria</taxon>
        <taxon>Enterobacterales</taxon>
        <taxon>Pectobacteriaceae</taxon>
        <taxon>Dickeya</taxon>
    </lineage>
</organism>